<organism evidence="1">
    <name type="scientific">Myoviridae sp. ctRci5</name>
    <dbReference type="NCBI Taxonomy" id="2825105"/>
    <lineage>
        <taxon>Viruses</taxon>
        <taxon>Duplodnaviria</taxon>
        <taxon>Heunggongvirae</taxon>
        <taxon>Uroviricota</taxon>
        <taxon>Caudoviricetes</taxon>
    </lineage>
</organism>
<name>A0A8S5V6D7_9CAUD</name>
<dbReference type="EMBL" id="BK016208">
    <property type="protein sequence ID" value="DAG02312.1"/>
    <property type="molecule type" value="Genomic_DNA"/>
</dbReference>
<protein>
    <submittedName>
        <fullName evidence="1">Uncharacterized protein</fullName>
    </submittedName>
</protein>
<reference evidence="1" key="1">
    <citation type="journal article" date="2021" name="Proc. Natl. Acad. Sci. U.S.A.">
        <title>A Catalog of Tens of Thousands of Viruses from Human Metagenomes Reveals Hidden Associations with Chronic Diseases.</title>
        <authorList>
            <person name="Tisza M.J."/>
            <person name="Buck C.B."/>
        </authorList>
    </citation>
    <scope>NUCLEOTIDE SEQUENCE</scope>
    <source>
        <strain evidence="1">CtRci5</strain>
    </source>
</reference>
<sequence length="84" mass="9790">MATEVRHGSVSRDYDGQFLDWALTLCLARWLNPDVIPELCRQFEPLCQRRNDRLALVMLRKGKNREAKLDEAFGFIEKLLGKVK</sequence>
<proteinExistence type="predicted"/>
<evidence type="ECO:0000313" key="1">
    <source>
        <dbReference type="EMBL" id="DAG02312.1"/>
    </source>
</evidence>
<accession>A0A8S5V6D7</accession>